<keyword evidence="6" id="KW-0653">Protein transport</keyword>
<keyword evidence="4" id="KW-1003">Cell membrane</keyword>
<feature type="transmembrane region" description="Helical" evidence="11">
    <location>
        <begin position="6"/>
        <end position="23"/>
    </location>
</feature>
<comment type="similarity">
    <text evidence="2">Belongs to the YajC family.</text>
</comment>
<evidence type="ECO:0000256" key="5">
    <source>
        <dbReference type="ARBA" id="ARBA00022692"/>
    </source>
</evidence>
<evidence type="ECO:0000256" key="2">
    <source>
        <dbReference type="ARBA" id="ARBA00006742"/>
    </source>
</evidence>
<comment type="caution">
    <text evidence="12">The sequence shown here is derived from an EMBL/GenBank/DDBJ whole genome shotgun (WGS) entry which is preliminary data.</text>
</comment>
<evidence type="ECO:0000256" key="8">
    <source>
        <dbReference type="ARBA" id="ARBA00023010"/>
    </source>
</evidence>
<protein>
    <submittedName>
        <fullName evidence="12">Preprotein translocase subunit YajC</fullName>
    </submittedName>
</protein>
<dbReference type="GO" id="GO:0015031">
    <property type="term" value="P:protein transport"/>
    <property type="evidence" value="ECO:0007669"/>
    <property type="project" value="UniProtKB-KW"/>
</dbReference>
<accession>A0A022KS50</accession>
<dbReference type="NCBIfam" id="TIGR00739">
    <property type="entry name" value="yajC"/>
    <property type="match status" value="1"/>
</dbReference>
<reference evidence="12 13" key="1">
    <citation type="journal article" date="2013" name="Genome Announc.">
        <title>Draft genome sequence of an Actinobacterium, Brachybacterium muris strain UCD-AY4.</title>
        <authorList>
            <person name="Lo J.R."/>
            <person name="Lang J.M."/>
            <person name="Darling A.E."/>
            <person name="Eisen J.A."/>
            <person name="Coil D.A."/>
        </authorList>
    </citation>
    <scope>NUCLEOTIDE SEQUENCE [LARGE SCALE GENOMIC DNA]</scope>
    <source>
        <strain evidence="12 13">UCD-AY4</strain>
    </source>
</reference>
<dbReference type="STRING" id="1249481.D641_0111735"/>
<dbReference type="Proteomes" id="UP000019754">
    <property type="component" value="Unassembled WGS sequence"/>
</dbReference>
<keyword evidence="7 11" id="KW-1133">Transmembrane helix</keyword>
<sequence length="156" mass="17034">MESLLPLLLIFAVMMLPMFWISSRQRKMQRQQLELVSQLGIGDEVRTHSGFYGLIIEELGDQVILESENGAQTKWDRRAIAGRAADAPGGIGVAATGADEDAVTDDADQLDPALSGDRPVSAVDTTSGDFAASYDADDRPEGTSEGDWYDQDRRDR</sequence>
<evidence type="ECO:0000256" key="4">
    <source>
        <dbReference type="ARBA" id="ARBA00022475"/>
    </source>
</evidence>
<evidence type="ECO:0000256" key="6">
    <source>
        <dbReference type="ARBA" id="ARBA00022927"/>
    </source>
</evidence>
<dbReference type="GO" id="GO:0005886">
    <property type="term" value="C:plasma membrane"/>
    <property type="evidence" value="ECO:0007669"/>
    <property type="project" value="UniProtKB-SubCell"/>
</dbReference>
<evidence type="ECO:0000256" key="11">
    <source>
        <dbReference type="SAM" id="Phobius"/>
    </source>
</evidence>
<dbReference type="EMBL" id="AORC01000014">
    <property type="protein sequence ID" value="EYT48568.1"/>
    <property type="molecule type" value="Genomic_DNA"/>
</dbReference>
<dbReference type="HOGENOM" id="CLU_1683245_0_0_11"/>
<keyword evidence="13" id="KW-1185">Reference proteome</keyword>
<evidence type="ECO:0000313" key="13">
    <source>
        <dbReference type="Proteomes" id="UP000019754"/>
    </source>
</evidence>
<evidence type="ECO:0000313" key="12">
    <source>
        <dbReference type="EMBL" id="EYT48568.1"/>
    </source>
</evidence>
<dbReference type="SMART" id="SM01323">
    <property type="entry name" value="YajC"/>
    <property type="match status" value="1"/>
</dbReference>
<dbReference type="Pfam" id="PF02699">
    <property type="entry name" value="YajC"/>
    <property type="match status" value="1"/>
</dbReference>
<evidence type="ECO:0000256" key="3">
    <source>
        <dbReference type="ARBA" id="ARBA00022448"/>
    </source>
</evidence>
<keyword evidence="5 11" id="KW-0812">Transmembrane</keyword>
<dbReference type="RefSeq" id="WP_017823702.1">
    <property type="nucleotide sequence ID" value="NZ_AORC01000014.1"/>
</dbReference>
<keyword evidence="3" id="KW-0813">Transport</keyword>
<evidence type="ECO:0000256" key="7">
    <source>
        <dbReference type="ARBA" id="ARBA00022989"/>
    </source>
</evidence>
<comment type="subcellular location">
    <subcellularLocation>
        <location evidence="1">Cell membrane</location>
        <topology evidence="1">Single-pass membrane protein</topology>
    </subcellularLocation>
</comment>
<keyword evidence="8" id="KW-0811">Translocation</keyword>
<dbReference type="PANTHER" id="PTHR33909:SF1">
    <property type="entry name" value="SEC TRANSLOCON ACCESSORY COMPLEX SUBUNIT YAJC"/>
    <property type="match status" value="1"/>
</dbReference>
<dbReference type="AlphaFoldDB" id="A0A022KS50"/>
<evidence type="ECO:0000256" key="10">
    <source>
        <dbReference type="SAM" id="MobiDB-lite"/>
    </source>
</evidence>
<evidence type="ECO:0000256" key="1">
    <source>
        <dbReference type="ARBA" id="ARBA00004162"/>
    </source>
</evidence>
<feature type="region of interest" description="Disordered" evidence="10">
    <location>
        <begin position="108"/>
        <end position="156"/>
    </location>
</feature>
<proteinExistence type="inferred from homology"/>
<name>A0A022KS50_9MICO</name>
<keyword evidence="9 11" id="KW-0472">Membrane</keyword>
<dbReference type="PANTHER" id="PTHR33909">
    <property type="entry name" value="SEC TRANSLOCON ACCESSORY COMPLEX SUBUNIT YAJC"/>
    <property type="match status" value="1"/>
</dbReference>
<dbReference type="InterPro" id="IPR003849">
    <property type="entry name" value="Preprotein_translocase_YajC"/>
</dbReference>
<organism evidence="12 13">
    <name type="scientific">Brachybacterium muris UCD-AY4</name>
    <dbReference type="NCBI Taxonomy" id="1249481"/>
    <lineage>
        <taxon>Bacteria</taxon>
        <taxon>Bacillati</taxon>
        <taxon>Actinomycetota</taxon>
        <taxon>Actinomycetes</taxon>
        <taxon>Micrococcales</taxon>
        <taxon>Dermabacteraceae</taxon>
        <taxon>Brachybacterium</taxon>
    </lineage>
</organism>
<gene>
    <name evidence="12" type="ORF">D641_0111735</name>
</gene>
<evidence type="ECO:0000256" key="9">
    <source>
        <dbReference type="ARBA" id="ARBA00023136"/>
    </source>
</evidence>